<dbReference type="EC" id="2.7.11.1" evidence="1"/>
<dbReference type="HOGENOM" id="CLU_288609_0_0_1"/>
<dbReference type="SUPFAM" id="SSF56112">
    <property type="entry name" value="Protein kinase-like (PK-like)"/>
    <property type="match status" value="1"/>
</dbReference>
<dbReference type="EMBL" id="KI394767">
    <property type="protein sequence ID" value="ERN01138.1"/>
    <property type="molecule type" value="Genomic_DNA"/>
</dbReference>
<reference evidence="10" key="1">
    <citation type="journal article" date="2013" name="Science">
        <title>The Amborella genome and the evolution of flowering plants.</title>
        <authorList>
            <consortium name="Amborella Genome Project"/>
        </authorList>
    </citation>
    <scope>NUCLEOTIDE SEQUENCE [LARGE SCALE GENOMIC DNA]</scope>
</reference>
<evidence type="ECO:0000256" key="7">
    <source>
        <dbReference type="SAM" id="MobiDB-lite"/>
    </source>
</evidence>
<evidence type="ECO:0000256" key="5">
    <source>
        <dbReference type="ARBA" id="ARBA00022777"/>
    </source>
</evidence>
<dbReference type="GO" id="GO:0005524">
    <property type="term" value="F:ATP binding"/>
    <property type="evidence" value="ECO:0007669"/>
    <property type="project" value="UniProtKB-KW"/>
</dbReference>
<feature type="domain" description="Protein kinase" evidence="8">
    <location>
        <begin position="558"/>
        <end position="1037"/>
    </location>
</feature>
<evidence type="ECO:0000256" key="2">
    <source>
        <dbReference type="ARBA" id="ARBA00022527"/>
    </source>
</evidence>
<dbReference type="AlphaFoldDB" id="W1NZN3"/>
<keyword evidence="5" id="KW-0418">Kinase</keyword>
<gene>
    <name evidence="9" type="ORF">AMTR_s00002p00209490</name>
</gene>
<keyword evidence="10" id="KW-1185">Reference proteome</keyword>
<dbReference type="GO" id="GO:0004674">
    <property type="term" value="F:protein serine/threonine kinase activity"/>
    <property type="evidence" value="ECO:0000318"/>
    <property type="project" value="GO_Central"/>
</dbReference>
<dbReference type="GO" id="GO:0007165">
    <property type="term" value="P:signal transduction"/>
    <property type="evidence" value="ECO:0000318"/>
    <property type="project" value="GO_Central"/>
</dbReference>
<dbReference type="Gene3D" id="1.10.510.10">
    <property type="entry name" value="Transferase(Phosphotransferase) domain 1"/>
    <property type="match status" value="2"/>
</dbReference>
<keyword evidence="3" id="KW-0808">Transferase</keyword>
<evidence type="ECO:0000256" key="6">
    <source>
        <dbReference type="ARBA" id="ARBA00022840"/>
    </source>
</evidence>
<evidence type="ECO:0000259" key="8">
    <source>
        <dbReference type="PROSITE" id="PS50011"/>
    </source>
</evidence>
<proteinExistence type="predicted"/>
<dbReference type="InterPro" id="IPR008271">
    <property type="entry name" value="Ser/Thr_kinase_AS"/>
</dbReference>
<feature type="region of interest" description="Disordered" evidence="7">
    <location>
        <begin position="789"/>
        <end position="815"/>
    </location>
</feature>
<sequence>MELDPYPCNSNFSIEIEKSWYLVTLLLRLRRPCLPDLSSLVGDEELTVREKGVFDAESEVCAGVDASESKDEMLLPLGISETNGGSDISEREVPFIVHHTSVFSSSHGLEKTNFAKDAYGMEFKCNNAENVDGELRKLVKIGEDYCCALSTCVNSNNLKTLKRESVSICKLERVPQITENCKETPRNNDKFQVNADIEIRESNIVPENFWEEGICEIDPVSQIKNNCQETQRNDDEFQVNTVIEIRETNIVPEILRKGGFTCRVEPTPQVTKGCQETQRNNNKFQVRSDIKHQETSTVPENLREGGCLDNQLEFDKIEHSPKGNRDLESLNPELVKIEDVQTSAEFNFEAENRCISSHTKATLIDDVPDSLECCFSSKSPTGAGADEQFHCGKHKEIDNIDTCNRELLNSSFQENASHKEGQAPDGSITKNQVVGGNLLTCSVTQVLRSVRMKVPEECPTVGLPNAGEHSPNMLQKEVISGDMEASIIPCPLDGSKITDLTKQLDNFRKDEKRITSIQKAKRSQKHNGHAKHNEPDRICHSSSHPHLEHKTLLALESFILEEEEGSGGYGTVYKATRKHDGKTVAVKCPHANAHAHHVNNELKMLEQFGGRNFVIKYEGSFKSGNLDCFVLEHVQHERPEVLKREIDIYELQWYGYCMFRALSSLHKQGVVHRDVKPGNFLFSRKLYKGYLIDFNLAQDLHQKYATSSTSKMHSTRRLDHVPIAVLHRETSLSSKGRSLPNGRLETQTTIYKGTRGPVPSHEAKSMKKQLPHAPQMEPFRNGNSNICRSQGADGSGTKEVTSTRTPSGERLREPMPSFGRKELISLVQEAMQCPPQEAAMTTMVSQRKRVAAPPAKAPRTKEDGRLVLFTPMPLHCNGIPVCGAGPCKNKEGKHRREGPCVGTKGFRAPEVLFRSLYQGYKVDVWSAGVTLLYLIIGRMPFIGNPEQNIKDIAKLRGAEDLWELAKLHNRESSFPVGLYDTQFMHSMNLEAWCRTNTKRPNFIDRIPRSLFDLIDKCLMVNPRSRISAEEALHHEFFAPCHEALRKQRMLRRNDMKPSSDTPSSS</sequence>
<dbReference type="STRING" id="13333.W1NZN3"/>
<evidence type="ECO:0000313" key="9">
    <source>
        <dbReference type="EMBL" id="ERN01138.1"/>
    </source>
</evidence>
<dbReference type="FunFam" id="1.10.510.10:FF:001893">
    <property type="entry name" value="Probable serine/threonine-protein kinase DDB_G0291918"/>
    <property type="match status" value="1"/>
</dbReference>
<feature type="region of interest" description="Disordered" evidence="7">
    <location>
        <begin position="517"/>
        <end position="543"/>
    </location>
</feature>
<dbReference type="Pfam" id="PF00069">
    <property type="entry name" value="Pkinase"/>
    <property type="match status" value="2"/>
</dbReference>
<protein>
    <recommendedName>
        <fullName evidence="1">non-specific serine/threonine protein kinase</fullName>
        <ecNumber evidence="1">2.7.11.1</ecNumber>
    </recommendedName>
</protein>
<feature type="compositionally biased region" description="Basic residues" evidence="7">
    <location>
        <begin position="519"/>
        <end position="530"/>
    </location>
</feature>
<dbReference type="Proteomes" id="UP000017836">
    <property type="component" value="Unassembled WGS sequence"/>
</dbReference>
<dbReference type="PANTHER" id="PTHR44167">
    <property type="entry name" value="OVARIAN-SPECIFIC SERINE/THREONINE-PROTEIN KINASE LOK-RELATED"/>
    <property type="match status" value="1"/>
</dbReference>
<dbReference type="GO" id="GO:0005634">
    <property type="term" value="C:nucleus"/>
    <property type="evidence" value="ECO:0000318"/>
    <property type="project" value="GO_Central"/>
</dbReference>
<dbReference type="GO" id="GO:0000727">
    <property type="term" value="P:double-strand break repair via break-induced replication"/>
    <property type="evidence" value="ECO:0000318"/>
    <property type="project" value="GO_Central"/>
</dbReference>
<dbReference type="SMART" id="SM00220">
    <property type="entry name" value="S_TKc"/>
    <property type="match status" value="1"/>
</dbReference>
<evidence type="ECO:0000256" key="4">
    <source>
        <dbReference type="ARBA" id="ARBA00022741"/>
    </source>
</evidence>
<evidence type="ECO:0000313" key="10">
    <source>
        <dbReference type="Proteomes" id="UP000017836"/>
    </source>
</evidence>
<dbReference type="GO" id="GO:0005737">
    <property type="term" value="C:cytoplasm"/>
    <property type="evidence" value="ECO:0000318"/>
    <property type="project" value="GO_Central"/>
</dbReference>
<feature type="compositionally biased region" description="Basic and acidic residues" evidence="7">
    <location>
        <begin position="531"/>
        <end position="543"/>
    </location>
</feature>
<dbReference type="PROSITE" id="PS50011">
    <property type="entry name" value="PROTEIN_KINASE_DOM"/>
    <property type="match status" value="1"/>
</dbReference>
<dbReference type="Gramene" id="ERN01138">
    <property type="protein sequence ID" value="ERN01138"/>
    <property type="gene ID" value="AMTR_s00002p00209490"/>
</dbReference>
<keyword evidence="6" id="KW-0067">ATP-binding</keyword>
<name>W1NZN3_AMBTC</name>
<dbReference type="InterPro" id="IPR000719">
    <property type="entry name" value="Prot_kinase_dom"/>
</dbReference>
<accession>W1NZN3</accession>
<evidence type="ECO:0000256" key="1">
    <source>
        <dbReference type="ARBA" id="ARBA00012513"/>
    </source>
</evidence>
<evidence type="ECO:0000256" key="3">
    <source>
        <dbReference type="ARBA" id="ARBA00022679"/>
    </source>
</evidence>
<dbReference type="PROSITE" id="PS00108">
    <property type="entry name" value="PROTEIN_KINASE_ST"/>
    <property type="match status" value="1"/>
</dbReference>
<keyword evidence="2" id="KW-0723">Serine/threonine-protein kinase</keyword>
<dbReference type="PANTHER" id="PTHR44167:SF23">
    <property type="entry name" value="CDC7 KINASE, ISOFORM A-RELATED"/>
    <property type="match status" value="1"/>
</dbReference>
<dbReference type="InterPro" id="IPR011009">
    <property type="entry name" value="Kinase-like_dom_sf"/>
</dbReference>
<keyword evidence="4" id="KW-0547">Nucleotide-binding</keyword>
<dbReference type="eggNOG" id="KOG1167">
    <property type="taxonomic scope" value="Eukaryota"/>
</dbReference>
<dbReference type="FunFam" id="1.10.510.10:FF:001725">
    <property type="entry name" value="Kinase like protein"/>
    <property type="match status" value="1"/>
</dbReference>
<organism evidence="9 10">
    <name type="scientific">Amborella trichopoda</name>
    <dbReference type="NCBI Taxonomy" id="13333"/>
    <lineage>
        <taxon>Eukaryota</taxon>
        <taxon>Viridiplantae</taxon>
        <taxon>Streptophyta</taxon>
        <taxon>Embryophyta</taxon>
        <taxon>Tracheophyta</taxon>
        <taxon>Spermatophyta</taxon>
        <taxon>Magnoliopsida</taxon>
        <taxon>Amborellales</taxon>
        <taxon>Amborellaceae</taxon>
        <taxon>Amborella</taxon>
    </lineage>
</organism>